<dbReference type="GO" id="GO:0005634">
    <property type="term" value="C:nucleus"/>
    <property type="evidence" value="ECO:0007669"/>
    <property type="project" value="UniProtKB-SubCell"/>
</dbReference>
<accession>A0A9Q1QFK0</accession>
<dbReference type="InterPro" id="IPR017887">
    <property type="entry name" value="TF_TCP_subgr"/>
</dbReference>
<name>A0A9Q1QFK0_9CARY</name>
<dbReference type="Proteomes" id="UP001153076">
    <property type="component" value="Unassembled WGS sequence"/>
</dbReference>
<dbReference type="GO" id="GO:0003700">
    <property type="term" value="F:DNA-binding transcription factor activity"/>
    <property type="evidence" value="ECO:0007669"/>
    <property type="project" value="InterPro"/>
</dbReference>
<dbReference type="GO" id="GO:0043565">
    <property type="term" value="F:sequence-specific DNA binding"/>
    <property type="evidence" value="ECO:0007669"/>
    <property type="project" value="TreeGrafter"/>
</dbReference>
<feature type="compositionally biased region" description="Basic and acidic residues" evidence="6">
    <location>
        <begin position="179"/>
        <end position="197"/>
    </location>
</feature>
<evidence type="ECO:0000256" key="4">
    <source>
        <dbReference type="ARBA" id="ARBA00023163"/>
    </source>
</evidence>
<keyword evidence="2" id="KW-0805">Transcription regulation</keyword>
<evidence type="ECO:0000259" key="7">
    <source>
        <dbReference type="PROSITE" id="PS51369"/>
    </source>
</evidence>
<reference evidence="8" key="1">
    <citation type="submission" date="2022-04" db="EMBL/GenBank/DDBJ databases">
        <title>Carnegiea gigantea Genome sequencing and assembly v2.</title>
        <authorList>
            <person name="Copetti D."/>
            <person name="Sanderson M.J."/>
            <person name="Burquez A."/>
            <person name="Wojciechowski M.F."/>
        </authorList>
    </citation>
    <scope>NUCLEOTIDE SEQUENCE</scope>
    <source>
        <strain evidence="8">SGP5-SGP5p</strain>
        <tissue evidence="8">Aerial part</tissue>
    </source>
</reference>
<dbReference type="OrthoDB" id="1927134at2759"/>
<proteinExistence type="predicted"/>
<dbReference type="InterPro" id="IPR005333">
    <property type="entry name" value="Transcription_factor_TCP"/>
</dbReference>
<keyword evidence="9" id="KW-1185">Reference proteome</keyword>
<comment type="caution">
    <text evidence="8">The sequence shown here is derived from an EMBL/GenBank/DDBJ whole genome shotgun (WGS) entry which is preliminary data.</text>
</comment>
<dbReference type="PANTHER" id="PTHR31072:SF240">
    <property type="entry name" value="TRANSCRIPTION FACTOR TCP10"/>
    <property type="match status" value="1"/>
</dbReference>
<dbReference type="AlphaFoldDB" id="A0A9Q1QFK0"/>
<feature type="domain" description="TCP" evidence="7">
    <location>
        <begin position="102"/>
        <end position="160"/>
    </location>
</feature>
<organism evidence="8 9">
    <name type="scientific">Carnegiea gigantea</name>
    <dbReference type="NCBI Taxonomy" id="171969"/>
    <lineage>
        <taxon>Eukaryota</taxon>
        <taxon>Viridiplantae</taxon>
        <taxon>Streptophyta</taxon>
        <taxon>Embryophyta</taxon>
        <taxon>Tracheophyta</taxon>
        <taxon>Spermatophyta</taxon>
        <taxon>Magnoliopsida</taxon>
        <taxon>eudicotyledons</taxon>
        <taxon>Gunneridae</taxon>
        <taxon>Pentapetalae</taxon>
        <taxon>Caryophyllales</taxon>
        <taxon>Cactineae</taxon>
        <taxon>Cactaceae</taxon>
        <taxon>Cactoideae</taxon>
        <taxon>Echinocereeae</taxon>
        <taxon>Carnegiea</taxon>
    </lineage>
</organism>
<evidence type="ECO:0000256" key="3">
    <source>
        <dbReference type="ARBA" id="ARBA00023125"/>
    </source>
</evidence>
<feature type="compositionally biased region" description="Low complexity" evidence="6">
    <location>
        <begin position="403"/>
        <end position="420"/>
    </location>
</feature>
<dbReference type="GO" id="GO:2000032">
    <property type="term" value="P:regulation of secondary shoot formation"/>
    <property type="evidence" value="ECO:0007669"/>
    <property type="project" value="TreeGrafter"/>
</dbReference>
<keyword evidence="5" id="KW-0539">Nucleus</keyword>
<protein>
    <recommendedName>
        <fullName evidence="7">TCP domain-containing protein</fullName>
    </recommendedName>
</protein>
<evidence type="ECO:0000256" key="2">
    <source>
        <dbReference type="ARBA" id="ARBA00023015"/>
    </source>
</evidence>
<feature type="compositionally biased region" description="Polar residues" evidence="6">
    <location>
        <begin position="202"/>
        <end position="214"/>
    </location>
</feature>
<evidence type="ECO:0000256" key="6">
    <source>
        <dbReference type="SAM" id="MobiDB-lite"/>
    </source>
</evidence>
<dbReference type="PANTHER" id="PTHR31072">
    <property type="entry name" value="TRANSCRIPTION FACTOR TCP4-RELATED"/>
    <property type="match status" value="1"/>
</dbReference>
<comment type="subcellular location">
    <subcellularLocation>
        <location evidence="1">Nucleus</location>
    </subcellularLocation>
</comment>
<feature type="region of interest" description="Disordered" evidence="6">
    <location>
        <begin position="166"/>
        <end position="216"/>
    </location>
</feature>
<keyword evidence="3" id="KW-0238">DNA-binding</keyword>
<dbReference type="EMBL" id="JAKOGI010000203">
    <property type="protein sequence ID" value="KAJ8439979.1"/>
    <property type="molecule type" value="Genomic_DNA"/>
</dbReference>
<dbReference type="Pfam" id="PF03634">
    <property type="entry name" value="TCP"/>
    <property type="match status" value="1"/>
</dbReference>
<gene>
    <name evidence="8" type="ORF">Cgig2_008362</name>
</gene>
<feature type="region of interest" description="Disordered" evidence="6">
    <location>
        <begin position="389"/>
        <end position="420"/>
    </location>
</feature>
<evidence type="ECO:0000313" key="8">
    <source>
        <dbReference type="EMBL" id="KAJ8439979.1"/>
    </source>
</evidence>
<evidence type="ECO:0000256" key="1">
    <source>
        <dbReference type="ARBA" id="ARBA00004123"/>
    </source>
</evidence>
<keyword evidence="4" id="KW-0804">Transcription</keyword>
<dbReference type="PROSITE" id="PS51369">
    <property type="entry name" value="TCP"/>
    <property type="match status" value="1"/>
</dbReference>
<evidence type="ECO:0000313" key="9">
    <source>
        <dbReference type="Proteomes" id="UP001153076"/>
    </source>
</evidence>
<sequence length="420" mass="45798">MVVVGVYLLSRTSFGCCYCAELVKAHLEKWEKANYLAAQTTQIRYPSTAYSLFNFIEQNNNITLPNTPYTKQKGRNMGLRSGTGGGEIVQVQGGHIIRATGRKDRHSKVFTAKGPRDRRVRLSAHTAIQFYDVQDRLGYDRPSKAVDWLLKKAKASIDKLAELPPWDPSTAAAGVSHAGDGDHDHANIRSTDIHVADHPGTSYHNQQLHSSSSAYVVDSQPLSDSMMKSFFPTTSEENPTINFQNYPHDLISRGSFGNQSQDLCLSLHTTLQDQGGNTHHQHSSNDQTLFQGSLGFDGGWAEPQSHQDLGRFTRLMGWAGGGAEAAARGGTLFNPSQMPPPQSAYNNFQRGALQSSFSPFLVQNHQNSHSSISGIGHGSEGFMGFSIPSHIHGDHHQLHGGVSMSNSASSSSMSPDSSQH</sequence>
<evidence type="ECO:0000256" key="5">
    <source>
        <dbReference type="ARBA" id="ARBA00023242"/>
    </source>
</evidence>